<dbReference type="PROSITE" id="PS50929">
    <property type="entry name" value="ABC_TM1F"/>
    <property type="match status" value="1"/>
</dbReference>
<dbReference type="InterPro" id="IPR027417">
    <property type="entry name" value="P-loop_NTPase"/>
</dbReference>
<feature type="transmembrane region" description="Helical" evidence="8">
    <location>
        <begin position="109"/>
        <end position="129"/>
    </location>
</feature>
<proteinExistence type="predicted"/>
<dbReference type="FunFam" id="3.40.50.300:FF:000287">
    <property type="entry name" value="Multidrug ABC transporter ATP-binding protein"/>
    <property type="match status" value="1"/>
</dbReference>
<dbReference type="PANTHER" id="PTHR43394:SF1">
    <property type="entry name" value="ATP-BINDING CASSETTE SUB-FAMILY B MEMBER 10, MITOCHONDRIAL"/>
    <property type="match status" value="1"/>
</dbReference>
<dbReference type="GO" id="GO:0005524">
    <property type="term" value="F:ATP binding"/>
    <property type="evidence" value="ECO:0007669"/>
    <property type="project" value="UniProtKB-KW"/>
</dbReference>
<dbReference type="InterPro" id="IPR039421">
    <property type="entry name" value="Type_1_exporter"/>
</dbReference>
<reference evidence="11" key="1">
    <citation type="journal article" date="2021" name="ISME J.">
        <title>Fine-scale metabolic discontinuity in a stratified prokaryote microbiome of a Red Sea deep halocline.</title>
        <authorList>
            <person name="Michoud G."/>
            <person name="Ngugi D.K."/>
            <person name="Barozzi A."/>
            <person name="Merlino G."/>
            <person name="Calleja M.L."/>
            <person name="Delgado-Huertas A."/>
            <person name="Moran X.A.G."/>
            <person name="Daffonchio D."/>
        </authorList>
    </citation>
    <scope>NUCLEOTIDE SEQUENCE</scope>
    <source>
        <strain evidence="11">SuakinDeep_MAG55_1</strain>
    </source>
</reference>
<feature type="transmembrane region" description="Helical" evidence="8">
    <location>
        <begin position="214"/>
        <end position="231"/>
    </location>
</feature>
<feature type="transmembrane region" description="Helical" evidence="8">
    <location>
        <begin position="302"/>
        <end position="320"/>
    </location>
</feature>
<keyword evidence="6 8" id="KW-1133">Transmembrane helix</keyword>
<dbReference type="SUPFAM" id="SSF90123">
    <property type="entry name" value="ABC transporter transmembrane region"/>
    <property type="match status" value="1"/>
</dbReference>
<evidence type="ECO:0000256" key="2">
    <source>
        <dbReference type="ARBA" id="ARBA00022448"/>
    </source>
</evidence>
<protein>
    <submittedName>
        <fullName evidence="11">Multidrug export ATP-binding/permease protein</fullName>
    </submittedName>
</protein>
<evidence type="ECO:0000259" key="9">
    <source>
        <dbReference type="PROSITE" id="PS50893"/>
    </source>
</evidence>
<dbReference type="Pfam" id="PF00664">
    <property type="entry name" value="ABC_membrane"/>
    <property type="match status" value="1"/>
</dbReference>
<keyword evidence="7 8" id="KW-0472">Membrane</keyword>
<gene>
    <name evidence="11" type="ORF">MAG551_00254</name>
</gene>
<dbReference type="Gene3D" id="1.20.1560.10">
    <property type="entry name" value="ABC transporter type 1, transmembrane domain"/>
    <property type="match status" value="1"/>
</dbReference>
<dbReference type="InterPro" id="IPR003593">
    <property type="entry name" value="AAA+_ATPase"/>
</dbReference>
<dbReference type="SMART" id="SM00382">
    <property type="entry name" value="AAA"/>
    <property type="match status" value="1"/>
</dbReference>
<dbReference type="SUPFAM" id="SSF52540">
    <property type="entry name" value="P-loop containing nucleoside triphosphate hydrolases"/>
    <property type="match status" value="1"/>
</dbReference>
<dbReference type="Gene3D" id="3.40.50.300">
    <property type="entry name" value="P-loop containing nucleotide triphosphate hydrolases"/>
    <property type="match status" value="1"/>
</dbReference>
<keyword evidence="4" id="KW-0547">Nucleotide-binding</keyword>
<sequence>MSRNYNTIRECTRLFSYAKPHWKMVILTLLCMGLFTLLIGAQLSLIKPVIDRLISGETTNSLSGTYGLQNNKDSGDTLNSLNRKTVTRIKETAFISKLEGSLKKVTSSFTSIGILVAIMAPFIFAFSYLQSYLKSHVMWSVLMDIRNHLCEHLLPQSLSYFENRKSGELISRLTNDITATQFGLSILFDSVLLQPMRLLCGLGLAFYFTWKLSLFTFVLFPIVIIPVLVFGRKIKKYGSKSLMHLGELTDAMREMFSGIRIVKAFKMEDEEIVEFKNLNSRFFRRMMQTVKAKALNTSTTEFIYSLGLAAIIIVGGYVITTNKISPGSLGGFVTVTAFLILPAVKKLAKSYAKLQESLAGASRVFELLDQSPSITDNPDAIELKKIEKTVSFKNVNFAYDSIPVLKDINLTVEKGQIIAIVGESGAGKSTMLDLVPRFYDPLSGAIEIDGTDIRLIKRDSLLEHIAIVSQQTFLFNRSFKDNILCGKRDASLEEIEDAAKAANIHDFITSLPDGYDALVGEQGVKLSGGQRQRVTIARAILKNAPILILDEATSSLDSESEMLVQEALDHLMEGKTTFVIAHRLSTIRHADRILVLKDGFLVEAGTHDELIEKEGEYKKLYRIQFAT</sequence>
<dbReference type="PANTHER" id="PTHR43394">
    <property type="entry name" value="ATP-DEPENDENT PERMEASE MDL1, MITOCHONDRIAL"/>
    <property type="match status" value="1"/>
</dbReference>
<dbReference type="PROSITE" id="PS50893">
    <property type="entry name" value="ABC_TRANSPORTER_2"/>
    <property type="match status" value="1"/>
</dbReference>
<evidence type="ECO:0000256" key="4">
    <source>
        <dbReference type="ARBA" id="ARBA00022741"/>
    </source>
</evidence>
<evidence type="ECO:0000256" key="7">
    <source>
        <dbReference type="ARBA" id="ARBA00023136"/>
    </source>
</evidence>
<evidence type="ECO:0000313" key="11">
    <source>
        <dbReference type="EMBL" id="MBS1257218.1"/>
    </source>
</evidence>
<evidence type="ECO:0000256" key="8">
    <source>
        <dbReference type="SAM" id="Phobius"/>
    </source>
</evidence>
<comment type="caution">
    <text evidence="11">The sequence shown here is derived from an EMBL/GenBank/DDBJ whole genome shotgun (WGS) entry which is preliminary data.</text>
</comment>
<dbReference type="GO" id="GO:0016887">
    <property type="term" value="F:ATP hydrolysis activity"/>
    <property type="evidence" value="ECO:0007669"/>
    <property type="project" value="InterPro"/>
</dbReference>
<keyword evidence="5 11" id="KW-0067">ATP-binding</keyword>
<evidence type="ECO:0000259" key="10">
    <source>
        <dbReference type="PROSITE" id="PS50929"/>
    </source>
</evidence>
<feature type="transmembrane region" description="Helical" evidence="8">
    <location>
        <begin position="21"/>
        <end position="43"/>
    </location>
</feature>
<comment type="subcellular location">
    <subcellularLocation>
        <location evidence="1">Cell membrane</location>
        <topology evidence="1">Multi-pass membrane protein</topology>
    </subcellularLocation>
</comment>
<keyword evidence="3 8" id="KW-0812">Transmembrane</keyword>
<dbReference type="Pfam" id="PF00005">
    <property type="entry name" value="ABC_tran"/>
    <property type="match status" value="1"/>
</dbReference>
<dbReference type="InterPro" id="IPR003439">
    <property type="entry name" value="ABC_transporter-like_ATP-bd"/>
</dbReference>
<evidence type="ECO:0000256" key="5">
    <source>
        <dbReference type="ARBA" id="ARBA00022840"/>
    </source>
</evidence>
<name>A0A941ZXS2_9BACT</name>
<organism evidence="11 12">
    <name type="scientific">Candidatus Scalindua arabica</name>
    <dbReference type="NCBI Taxonomy" id="1127984"/>
    <lineage>
        <taxon>Bacteria</taxon>
        <taxon>Pseudomonadati</taxon>
        <taxon>Planctomycetota</taxon>
        <taxon>Candidatus Brocadiia</taxon>
        <taxon>Candidatus Brocadiales</taxon>
        <taxon>Candidatus Scalinduaceae</taxon>
        <taxon>Candidatus Scalindua</taxon>
    </lineage>
</organism>
<dbReference type="AlphaFoldDB" id="A0A941ZXS2"/>
<dbReference type="InterPro" id="IPR036640">
    <property type="entry name" value="ABC1_TM_sf"/>
</dbReference>
<feature type="domain" description="ABC transporter" evidence="9">
    <location>
        <begin position="390"/>
        <end position="623"/>
    </location>
</feature>
<feature type="domain" description="ABC transmembrane type-1" evidence="10">
    <location>
        <begin position="26"/>
        <end position="342"/>
    </location>
</feature>
<dbReference type="EMBL" id="JAANXD010000016">
    <property type="protein sequence ID" value="MBS1257218.1"/>
    <property type="molecule type" value="Genomic_DNA"/>
</dbReference>
<dbReference type="InterPro" id="IPR017871">
    <property type="entry name" value="ABC_transporter-like_CS"/>
</dbReference>
<dbReference type="PROSITE" id="PS00211">
    <property type="entry name" value="ABC_TRANSPORTER_1"/>
    <property type="match status" value="1"/>
</dbReference>
<accession>A0A941ZXS2</accession>
<evidence type="ECO:0000256" key="6">
    <source>
        <dbReference type="ARBA" id="ARBA00022989"/>
    </source>
</evidence>
<dbReference type="InterPro" id="IPR011527">
    <property type="entry name" value="ABC1_TM_dom"/>
</dbReference>
<evidence type="ECO:0000313" key="12">
    <source>
        <dbReference type="Proteomes" id="UP000722750"/>
    </source>
</evidence>
<evidence type="ECO:0000256" key="1">
    <source>
        <dbReference type="ARBA" id="ARBA00004651"/>
    </source>
</evidence>
<feature type="transmembrane region" description="Helical" evidence="8">
    <location>
        <begin position="326"/>
        <end position="344"/>
    </location>
</feature>
<dbReference type="GO" id="GO:0015421">
    <property type="term" value="F:ABC-type oligopeptide transporter activity"/>
    <property type="evidence" value="ECO:0007669"/>
    <property type="project" value="TreeGrafter"/>
</dbReference>
<dbReference type="GO" id="GO:0005886">
    <property type="term" value="C:plasma membrane"/>
    <property type="evidence" value="ECO:0007669"/>
    <property type="project" value="UniProtKB-SubCell"/>
</dbReference>
<keyword evidence="2" id="KW-0813">Transport</keyword>
<evidence type="ECO:0000256" key="3">
    <source>
        <dbReference type="ARBA" id="ARBA00022692"/>
    </source>
</evidence>
<dbReference type="CDD" id="cd18552">
    <property type="entry name" value="ABC_6TM_MsbA_like"/>
    <property type="match status" value="1"/>
</dbReference>
<dbReference type="Proteomes" id="UP000722750">
    <property type="component" value="Unassembled WGS sequence"/>
</dbReference>